<organism evidence="9 10">
    <name type="scientific">Sinomonas flava</name>
    <dbReference type="NCBI Taxonomy" id="496857"/>
    <lineage>
        <taxon>Bacteria</taxon>
        <taxon>Bacillati</taxon>
        <taxon>Actinomycetota</taxon>
        <taxon>Actinomycetes</taxon>
        <taxon>Micrococcales</taxon>
        <taxon>Micrococcaceae</taxon>
        <taxon>Sinomonas</taxon>
    </lineage>
</organism>
<evidence type="ECO:0000259" key="8">
    <source>
        <dbReference type="Pfam" id="PF17042"/>
    </source>
</evidence>
<keyword evidence="3" id="KW-0547">Nucleotide-binding</keyword>
<keyword evidence="6" id="KW-0119">Carbohydrate metabolism</keyword>
<keyword evidence="5" id="KW-0067">ATP-binding</keyword>
<gene>
    <name evidence="9" type="ORF">GCM10009849_22460</name>
</gene>
<accession>A0ABP5NMW7</accession>
<dbReference type="InterPro" id="IPR042213">
    <property type="entry name" value="NBD_C_sf"/>
</dbReference>
<comment type="similarity">
    <text evidence="1">Belongs to the four-carbon acid sugar kinase family.</text>
</comment>
<evidence type="ECO:0000259" key="7">
    <source>
        <dbReference type="Pfam" id="PF07005"/>
    </source>
</evidence>
<keyword evidence="10" id="KW-1185">Reference proteome</keyword>
<name>A0ABP5NMW7_9MICC</name>
<dbReference type="GO" id="GO:0016301">
    <property type="term" value="F:kinase activity"/>
    <property type="evidence" value="ECO:0007669"/>
    <property type="project" value="UniProtKB-KW"/>
</dbReference>
<reference evidence="10" key="1">
    <citation type="journal article" date="2019" name="Int. J. Syst. Evol. Microbiol.">
        <title>The Global Catalogue of Microorganisms (GCM) 10K type strain sequencing project: providing services to taxonomists for standard genome sequencing and annotation.</title>
        <authorList>
            <consortium name="The Broad Institute Genomics Platform"/>
            <consortium name="The Broad Institute Genome Sequencing Center for Infectious Disease"/>
            <person name="Wu L."/>
            <person name="Ma J."/>
        </authorList>
    </citation>
    <scope>NUCLEOTIDE SEQUENCE [LARGE SCALE GENOMIC DNA]</scope>
    <source>
        <strain evidence="10">JCM 16034</strain>
    </source>
</reference>
<evidence type="ECO:0000256" key="2">
    <source>
        <dbReference type="ARBA" id="ARBA00022679"/>
    </source>
</evidence>
<dbReference type="EMBL" id="BAAAQW010000006">
    <property type="protein sequence ID" value="GAA2200752.1"/>
    <property type="molecule type" value="Genomic_DNA"/>
</dbReference>
<dbReference type="InterPro" id="IPR031475">
    <property type="entry name" value="NBD_C"/>
</dbReference>
<evidence type="ECO:0000256" key="5">
    <source>
        <dbReference type="ARBA" id="ARBA00022840"/>
    </source>
</evidence>
<dbReference type="Pfam" id="PF17042">
    <property type="entry name" value="NBD_C"/>
    <property type="match status" value="1"/>
</dbReference>
<dbReference type="Gene3D" id="3.40.50.10840">
    <property type="entry name" value="Putative sugar-binding, N-terminal domain"/>
    <property type="match status" value="1"/>
</dbReference>
<dbReference type="Gene3D" id="3.40.980.20">
    <property type="entry name" value="Four-carbon acid sugar kinase, nucleotide binding domain"/>
    <property type="match status" value="1"/>
</dbReference>
<evidence type="ECO:0000256" key="6">
    <source>
        <dbReference type="ARBA" id="ARBA00023277"/>
    </source>
</evidence>
<feature type="domain" description="Four-carbon acid sugar kinase nucleotide binding" evidence="8">
    <location>
        <begin position="329"/>
        <end position="493"/>
    </location>
</feature>
<evidence type="ECO:0000313" key="10">
    <source>
        <dbReference type="Proteomes" id="UP001500432"/>
    </source>
</evidence>
<dbReference type="InterPro" id="IPR010737">
    <property type="entry name" value="4-carb_acid_sugar_kinase_N"/>
</dbReference>
<keyword evidence="4 9" id="KW-0418">Kinase</keyword>
<sequence>MLLEAEALAAYPAECEVSAREVADAVERSGRVLVVLDDDPTGTQSVADLPVLTRWDVDDFRWAFASRIGGARPAAVYVLTNTRSLDPAEAAERNREVVAAASEAAGESGTALAFVSRSDSTLRGHFPLETDVLAESIAAHGGAPVDGVVMVPAFPDAGRLTIGGEHFMRTTAAAPAPDDGTDGEAQPALTPVSETEFAKDATFGFSTSYLPAYVEEKSGGRVRSEDVIVLDLGTIRAGAGAIADAIAPATGSTPIVADIVGENDFRALALGLEEAERRGKALLYRVGPPFVRGRIGQEIREPLTAEEVYGASAAAETGGAREDLATGGLIVVGSHVGLTTRQLARLTAQHASARTIEIDVNQLLEPERAAAHIEATVAAVVRALAVGDVIVHTSRTLVKTDDPARSLEIARTVSAAVVSVVNTVLKTTPPRFVIAKGGITSSDVAAHGLEIRRAIVRGPMLPGIVSLWEPVDGPARGIPYVVFAGNVGDDESLAKVTKTLSATF</sequence>
<dbReference type="RefSeq" id="WP_344299816.1">
    <property type="nucleotide sequence ID" value="NZ_BAAAQW010000006.1"/>
</dbReference>
<evidence type="ECO:0000256" key="3">
    <source>
        <dbReference type="ARBA" id="ARBA00022741"/>
    </source>
</evidence>
<comment type="caution">
    <text evidence="9">The sequence shown here is derived from an EMBL/GenBank/DDBJ whole genome shotgun (WGS) entry which is preliminary data.</text>
</comment>
<keyword evidence="2" id="KW-0808">Transferase</keyword>
<dbReference type="InterPro" id="IPR037051">
    <property type="entry name" value="4-carb_acid_sugar_kinase_N_sf"/>
</dbReference>
<evidence type="ECO:0000313" key="9">
    <source>
        <dbReference type="EMBL" id="GAA2200752.1"/>
    </source>
</evidence>
<evidence type="ECO:0000256" key="4">
    <source>
        <dbReference type="ARBA" id="ARBA00022777"/>
    </source>
</evidence>
<protein>
    <submittedName>
        <fullName evidence="9">Four-carbon acid sugar kinase family protein</fullName>
    </submittedName>
</protein>
<evidence type="ECO:0000256" key="1">
    <source>
        <dbReference type="ARBA" id="ARBA00005715"/>
    </source>
</evidence>
<feature type="domain" description="Four-carbon acid sugar kinase N-terminal" evidence="7">
    <location>
        <begin position="33"/>
        <end position="292"/>
    </location>
</feature>
<proteinExistence type="inferred from homology"/>
<dbReference type="Pfam" id="PF07005">
    <property type="entry name" value="SBD_N"/>
    <property type="match status" value="1"/>
</dbReference>
<dbReference type="Proteomes" id="UP001500432">
    <property type="component" value="Unassembled WGS sequence"/>
</dbReference>
<dbReference type="SUPFAM" id="SSF142764">
    <property type="entry name" value="YgbK-like"/>
    <property type="match status" value="1"/>
</dbReference>